<dbReference type="PANTHER" id="PTHR43866">
    <property type="entry name" value="MALONATE-SEMIALDEHYDE DEHYDROGENASE"/>
    <property type="match status" value="1"/>
</dbReference>
<dbReference type="RefSeq" id="WP_127000983.1">
    <property type="nucleotide sequence ID" value="NZ_JBNPXW010000014.1"/>
</dbReference>
<dbReference type="GO" id="GO:0006210">
    <property type="term" value="P:thymine catabolic process"/>
    <property type="evidence" value="ECO:0007669"/>
    <property type="project" value="TreeGrafter"/>
</dbReference>
<dbReference type="SUPFAM" id="SSF53720">
    <property type="entry name" value="ALDH-like"/>
    <property type="match status" value="1"/>
</dbReference>
<proteinExistence type="predicted"/>
<dbReference type="Proteomes" id="UP000280346">
    <property type="component" value="Unassembled WGS sequence"/>
</dbReference>
<dbReference type="InterPro" id="IPR016163">
    <property type="entry name" value="Ald_DH_C"/>
</dbReference>
<feature type="domain" description="Aldehyde dehydrogenase" evidence="4">
    <location>
        <begin position="16"/>
        <end position="479"/>
    </location>
</feature>
<dbReference type="PROSITE" id="PS00070">
    <property type="entry name" value="ALDEHYDE_DEHYDR_CYS"/>
    <property type="match status" value="1"/>
</dbReference>
<dbReference type="FunFam" id="3.40.309.10:FF:000002">
    <property type="entry name" value="Methylmalonate-semialdehyde dehydrogenase (Acylating)"/>
    <property type="match status" value="1"/>
</dbReference>
<dbReference type="InterPro" id="IPR016161">
    <property type="entry name" value="Ald_DH/histidinol_DH"/>
</dbReference>
<dbReference type="InterPro" id="IPR016162">
    <property type="entry name" value="Ald_DH_N"/>
</dbReference>
<dbReference type="Gene3D" id="3.40.309.10">
    <property type="entry name" value="Aldehyde Dehydrogenase, Chain A, domain 2"/>
    <property type="match status" value="1"/>
</dbReference>
<keyword evidence="2" id="KW-0560">Oxidoreductase</keyword>
<name>A0A3S1CFN8_9PROT</name>
<organism evidence="5 6">
    <name type="scientific">Azospirillum doebereinerae</name>
    <dbReference type="NCBI Taxonomy" id="92933"/>
    <lineage>
        <taxon>Bacteria</taxon>
        <taxon>Pseudomonadati</taxon>
        <taxon>Pseudomonadota</taxon>
        <taxon>Alphaproteobacteria</taxon>
        <taxon>Rhodospirillales</taxon>
        <taxon>Azospirillaceae</taxon>
        <taxon>Azospirillum</taxon>
    </lineage>
</organism>
<dbReference type="PANTHER" id="PTHR43866:SF4">
    <property type="entry name" value="MALONATE-SEMIALDEHYDE DEHYDROGENASE"/>
    <property type="match status" value="1"/>
</dbReference>
<dbReference type="InterPro" id="IPR015590">
    <property type="entry name" value="Aldehyde_DH_dom"/>
</dbReference>
<dbReference type="AlphaFoldDB" id="A0A3S1CFN8"/>
<dbReference type="Gene3D" id="3.40.605.10">
    <property type="entry name" value="Aldehyde Dehydrogenase, Chain A, domain 1"/>
    <property type="match status" value="1"/>
</dbReference>
<dbReference type="GO" id="GO:0004491">
    <property type="term" value="F:methylmalonate-semialdehyde dehydrogenase (acylating, NAD) activity"/>
    <property type="evidence" value="ECO:0007669"/>
    <property type="project" value="UniProtKB-EC"/>
</dbReference>
<dbReference type="OrthoDB" id="9772584at2"/>
<dbReference type="NCBIfam" id="TIGR01722">
    <property type="entry name" value="MMSDH"/>
    <property type="match status" value="1"/>
</dbReference>
<dbReference type="EC" id="1.2.1.27" evidence="1"/>
<evidence type="ECO:0000256" key="1">
    <source>
        <dbReference type="ARBA" id="ARBA00013048"/>
    </source>
</evidence>
<comment type="caution">
    <text evidence="5">The sequence shown here is derived from an EMBL/GenBank/DDBJ whole genome shotgun (WGS) entry which is preliminary data.</text>
</comment>
<dbReference type="InterPro" id="IPR010061">
    <property type="entry name" value="MeMal-semiAld_DH"/>
</dbReference>
<dbReference type="InterPro" id="IPR016160">
    <property type="entry name" value="Ald_DH_CS_CYS"/>
</dbReference>
<reference evidence="5 6" key="1">
    <citation type="submission" date="2018-12" db="EMBL/GenBank/DDBJ databases">
        <authorList>
            <person name="Yang Y."/>
        </authorList>
    </citation>
    <scope>NUCLEOTIDE SEQUENCE [LARGE SCALE GENOMIC DNA]</scope>
    <source>
        <strain evidence="5 6">GSF71</strain>
    </source>
</reference>
<gene>
    <name evidence="5" type="ORF">EJ913_19680</name>
</gene>
<dbReference type="CDD" id="cd07085">
    <property type="entry name" value="ALDH_F6_MMSDH"/>
    <property type="match status" value="1"/>
</dbReference>
<dbReference type="GO" id="GO:0006574">
    <property type="term" value="P:L-valine catabolic process"/>
    <property type="evidence" value="ECO:0007669"/>
    <property type="project" value="TreeGrafter"/>
</dbReference>
<evidence type="ECO:0000259" key="4">
    <source>
        <dbReference type="Pfam" id="PF00171"/>
    </source>
</evidence>
<keyword evidence="6" id="KW-1185">Reference proteome</keyword>
<keyword evidence="3" id="KW-0520">NAD</keyword>
<evidence type="ECO:0000313" key="6">
    <source>
        <dbReference type="Proteomes" id="UP000280346"/>
    </source>
</evidence>
<accession>A0A3S1CFN8</accession>
<evidence type="ECO:0000256" key="3">
    <source>
        <dbReference type="ARBA" id="ARBA00023027"/>
    </source>
</evidence>
<dbReference type="Pfam" id="PF00171">
    <property type="entry name" value="Aldedh"/>
    <property type="match status" value="1"/>
</dbReference>
<protein>
    <recommendedName>
        <fullName evidence="1">methylmalonate-semialdehyde dehydrogenase (CoA acylating)</fullName>
        <ecNumber evidence="1">1.2.1.27</ecNumber>
    </recommendedName>
</protein>
<evidence type="ECO:0000313" key="5">
    <source>
        <dbReference type="EMBL" id="RUQ67884.1"/>
    </source>
</evidence>
<sequence length="499" mass="53735">MTTELHHLIGGKLVSGTSGRFADVYSPMTGEVRAKVPLASVEDMRAAVENAKAAQRGWAAQNPQKRARVLMRFLDLVQRDYNELALLLSLEHGKTIVDAKGDIQRGLEVVEFACGIPHLLKGEFTESAGPGIDIYSMRQPLGVVAGITPFNFPAMIPMWKFAPAIACGNAFILKPSERTPSVPVKLAELMLEAGLPPGVLNVVHGDKVAVDAILDDPDIKAIGFVGSTPIAEYIYTRGNAKGKRVQCFGGAKNHALIMPDADLDQATDALIGAGYGAAGERCMAISVVVPVGKKTADALMERLIPRVEGLKIGPSTDGGADFGPLVTREHLEKVKSYVDIGVKEGATLAVDGRDFKMQGYENGYYMGGCLFDNVKPEMRIYKEEIFGPVLSVVRADSYEEALALPNEHEYGNGVAIFTRDGDAARDFASRVDVGMVGINVPIPVPLAYYTFGGWKRSGFGDLNQHGPDSVRFYTKTKTVTSRWPSGIKEGASFAIPTMD</sequence>
<dbReference type="EMBL" id="RZIJ01000016">
    <property type="protein sequence ID" value="RUQ67884.1"/>
    <property type="molecule type" value="Genomic_DNA"/>
</dbReference>
<dbReference type="FunFam" id="3.40.605.10:FF:000003">
    <property type="entry name" value="Methylmalonate-semialdehyde dehydrogenase [acylating]"/>
    <property type="match status" value="1"/>
</dbReference>
<evidence type="ECO:0000256" key="2">
    <source>
        <dbReference type="ARBA" id="ARBA00023002"/>
    </source>
</evidence>